<sequence length="151" mass="16939">MTDRDDIVDVLTRYATGIDSRDWTLFRSCFTDDAHFDYGAIGQWQSPEAITAYMRASHSGPSMHRLTNFVIVVDGDTATARTYVDAVVMGPKGLGAIENFGWYDDQLVRTDQGWRIRFRRTILHGARLPGPLRLVPPVLGARIAGWLGGRR</sequence>
<accession>A0A3S4TNM8</accession>
<keyword evidence="3" id="KW-1185">Reference proteome</keyword>
<dbReference type="RefSeq" id="WP_126334811.1">
    <property type="nucleotide sequence ID" value="NZ_AP022604.1"/>
</dbReference>
<reference evidence="2 3" key="1">
    <citation type="submission" date="2018-12" db="EMBL/GenBank/DDBJ databases">
        <authorList>
            <consortium name="Pathogen Informatics"/>
        </authorList>
    </citation>
    <scope>NUCLEOTIDE SEQUENCE [LARGE SCALE GENOMIC DNA]</scope>
    <source>
        <strain evidence="2 3">NCTC10485</strain>
    </source>
</reference>
<evidence type="ECO:0000313" key="3">
    <source>
        <dbReference type="Proteomes" id="UP000282551"/>
    </source>
</evidence>
<name>A0A3S4TNM8_MYCCI</name>
<evidence type="ECO:0000259" key="1">
    <source>
        <dbReference type="Pfam" id="PF13577"/>
    </source>
</evidence>
<dbReference type="OrthoDB" id="981191at2"/>
<dbReference type="SUPFAM" id="SSF54427">
    <property type="entry name" value="NTF2-like"/>
    <property type="match status" value="1"/>
</dbReference>
<dbReference type="Proteomes" id="UP000282551">
    <property type="component" value="Chromosome"/>
</dbReference>
<dbReference type="InterPro" id="IPR037401">
    <property type="entry name" value="SnoaL-like"/>
</dbReference>
<dbReference type="InterPro" id="IPR032710">
    <property type="entry name" value="NTF2-like_dom_sf"/>
</dbReference>
<evidence type="ECO:0000313" key="2">
    <source>
        <dbReference type="EMBL" id="VEG49102.1"/>
    </source>
</evidence>
<proteinExistence type="predicted"/>
<gene>
    <name evidence="2" type="ORF">NCTC10485_03407</name>
</gene>
<dbReference type="AlphaFoldDB" id="A0A3S4TNM8"/>
<organism evidence="2 3">
    <name type="scientific">Mycolicibacterium chitae</name>
    <name type="common">Mycobacterium chitae</name>
    <dbReference type="NCBI Taxonomy" id="1792"/>
    <lineage>
        <taxon>Bacteria</taxon>
        <taxon>Bacillati</taxon>
        <taxon>Actinomycetota</taxon>
        <taxon>Actinomycetes</taxon>
        <taxon>Mycobacteriales</taxon>
        <taxon>Mycobacteriaceae</taxon>
        <taxon>Mycolicibacterium</taxon>
    </lineage>
</organism>
<dbReference type="CDD" id="cd00531">
    <property type="entry name" value="NTF2_like"/>
    <property type="match status" value="1"/>
</dbReference>
<protein>
    <submittedName>
        <fullName evidence="2">Putative bile-acid 7-alpha-dehydratase</fullName>
    </submittedName>
</protein>
<dbReference type="Gene3D" id="3.10.450.50">
    <property type="match status" value="1"/>
</dbReference>
<feature type="domain" description="SnoaL-like" evidence="1">
    <location>
        <begin position="2"/>
        <end position="120"/>
    </location>
</feature>
<dbReference type="Pfam" id="PF13577">
    <property type="entry name" value="SnoaL_4"/>
    <property type="match status" value="1"/>
</dbReference>
<dbReference type="EMBL" id="LR134355">
    <property type="protein sequence ID" value="VEG49102.1"/>
    <property type="molecule type" value="Genomic_DNA"/>
</dbReference>